<dbReference type="InterPro" id="IPR003593">
    <property type="entry name" value="AAA+_ATPase"/>
</dbReference>
<dbReference type="InterPro" id="IPR027417">
    <property type="entry name" value="P-loop_NTPase"/>
</dbReference>
<comment type="caution">
    <text evidence="5">The sequence shown here is derived from an EMBL/GenBank/DDBJ whole genome shotgun (WGS) entry which is preliminary data.</text>
</comment>
<dbReference type="GO" id="GO:0005886">
    <property type="term" value="C:plasma membrane"/>
    <property type="evidence" value="ECO:0007669"/>
    <property type="project" value="TreeGrafter"/>
</dbReference>
<reference evidence="5 6" key="1">
    <citation type="journal article" date="2016" name="Nat. Commun.">
        <title>Thousands of microbial genomes shed light on interconnected biogeochemical processes in an aquifer system.</title>
        <authorList>
            <person name="Anantharaman K."/>
            <person name="Brown C.T."/>
            <person name="Hug L.A."/>
            <person name="Sharon I."/>
            <person name="Castelle C.J."/>
            <person name="Probst A.J."/>
            <person name="Thomas B.C."/>
            <person name="Singh A."/>
            <person name="Wilkins M.J."/>
            <person name="Karaoz U."/>
            <person name="Brodie E.L."/>
            <person name="Williams K.H."/>
            <person name="Hubbard S.S."/>
            <person name="Banfield J.F."/>
        </authorList>
    </citation>
    <scope>NUCLEOTIDE SEQUENCE [LARGE SCALE GENOMIC DNA]</scope>
</reference>
<evidence type="ECO:0000256" key="3">
    <source>
        <dbReference type="ARBA" id="ARBA00022840"/>
    </source>
</evidence>
<dbReference type="EMBL" id="MFKQ01000011">
    <property type="protein sequence ID" value="OGG47387.1"/>
    <property type="molecule type" value="Genomic_DNA"/>
</dbReference>
<proteinExistence type="inferred from homology"/>
<dbReference type="SUPFAM" id="SSF52540">
    <property type="entry name" value="P-loop containing nucleoside triphosphate hydrolases"/>
    <property type="match status" value="1"/>
</dbReference>
<dbReference type="GO" id="GO:0016887">
    <property type="term" value="F:ATP hydrolysis activity"/>
    <property type="evidence" value="ECO:0007669"/>
    <property type="project" value="TreeGrafter"/>
</dbReference>
<dbReference type="GO" id="GO:0005524">
    <property type="term" value="F:ATP binding"/>
    <property type="evidence" value="ECO:0007669"/>
    <property type="project" value="UniProtKB-KW"/>
</dbReference>
<dbReference type="SMART" id="SM00382">
    <property type="entry name" value="AAA"/>
    <property type="match status" value="1"/>
</dbReference>
<evidence type="ECO:0000313" key="5">
    <source>
        <dbReference type="EMBL" id="OGG47387.1"/>
    </source>
</evidence>
<feature type="domain" description="AAA+ ATPase" evidence="4">
    <location>
        <begin position="154"/>
        <end position="279"/>
    </location>
</feature>
<dbReference type="Gene3D" id="3.30.450.90">
    <property type="match status" value="1"/>
</dbReference>
<dbReference type="FunFam" id="3.40.50.300:FF:000398">
    <property type="entry name" value="Type IV pilus assembly ATPase PilB"/>
    <property type="match status" value="1"/>
</dbReference>
<dbReference type="PANTHER" id="PTHR30258">
    <property type="entry name" value="TYPE II SECRETION SYSTEM PROTEIN GSPE-RELATED"/>
    <property type="match status" value="1"/>
</dbReference>
<evidence type="ECO:0000259" key="4">
    <source>
        <dbReference type="SMART" id="SM00382"/>
    </source>
</evidence>
<sequence length="406" mass="44516">MPTEAAIREEIKKGSALSIVELVRHILQYAHAVRASDVHIDPAHGKLRVRMRIDGVLHENFSLPKNIHNEVISRVKVLAGLRTDEHQSAQDGRFRMDGGQDGAPLDVRVSIAPTYHGENAVLRLLADTSALYTLESLGFRAPDREKILRAIRTPNGMVLATGPTGSGKTTTLYTLVKLLNTPDISIVTIEDPIEYAIENIEQIQVNPRTGLTFAQGLRSILRQDPNIIMVGEIRDADTAAIAVNAALTGHLIFSTLHTSDTATTLPRLLDMKIEPYLIASTVTAVIGQRLVRQICDHCIMKHKLTDAEQESVRRVLGEAGVGPGGKFSKGKGCEACANTGYHGRICVNEVLIVDDEIRDAIVRKTSAREIETIAIKNGMTTMLYDAFLKARAGLTTVEEVFRVIRE</sequence>
<dbReference type="InterPro" id="IPR001482">
    <property type="entry name" value="T2SS/T4SS_dom"/>
</dbReference>
<evidence type="ECO:0000256" key="1">
    <source>
        <dbReference type="ARBA" id="ARBA00006611"/>
    </source>
</evidence>
<name>A0A1F6CEG0_9BACT</name>
<keyword evidence="2" id="KW-0547">Nucleotide-binding</keyword>
<gene>
    <name evidence="5" type="ORF">A2671_01035</name>
</gene>
<evidence type="ECO:0000313" key="6">
    <source>
        <dbReference type="Proteomes" id="UP000178344"/>
    </source>
</evidence>
<accession>A0A1F6CEG0</accession>
<keyword evidence="3" id="KW-0067">ATP-binding</keyword>
<evidence type="ECO:0000256" key="2">
    <source>
        <dbReference type="ARBA" id="ARBA00022741"/>
    </source>
</evidence>
<organism evidence="5 6">
    <name type="scientific">Candidatus Kaiserbacteria bacterium RIFCSPHIGHO2_01_FULL_49_13</name>
    <dbReference type="NCBI Taxonomy" id="1798477"/>
    <lineage>
        <taxon>Bacteria</taxon>
        <taxon>Candidatus Kaiseribacteriota</taxon>
    </lineage>
</organism>
<dbReference type="AlphaFoldDB" id="A0A1F6CEG0"/>
<protein>
    <recommendedName>
        <fullName evidence="4">AAA+ ATPase domain-containing protein</fullName>
    </recommendedName>
</protein>
<dbReference type="CDD" id="cd01129">
    <property type="entry name" value="PulE-GspE-like"/>
    <property type="match status" value="1"/>
</dbReference>
<comment type="similarity">
    <text evidence="1">Belongs to the GSP E family.</text>
</comment>
<dbReference type="Pfam" id="PF00437">
    <property type="entry name" value="T2SSE"/>
    <property type="match status" value="1"/>
</dbReference>
<dbReference type="PANTHER" id="PTHR30258:SF2">
    <property type="entry name" value="COMG OPERON PROTEIN 1"/>
    <property type="match status" value="1"/>
</dbReference>
<dbReference type="Proteomes" id="UP000178344">
    <property type="component" value="Unassembled WGS sequence"/>
</dbReference>
<dbReference type="Gene3D" id="3.40.50.300">
    <property type="entry name" value="P-loop containing nucleotide triphosphate hydrolases"/>
    <property type="match status" value="1"/>
</dbReference>